<proteinExistence type="predicted"/>
<keyword evidence="1" id="KW-0732">Signal</keyword>
<evidence type="ECO:0000259" key="2">
    <source>
        <dbReference type="Pfam" id="PF18962"/>
    </source>
</evidence>
<dbReference type="Proteomes" id="UP000223913">
    <property type="component" value="Unassembled WGS sequence"/>
</dbReference>
<dbReference type="OrthoDB" id="7794186at2"/>
<evidence type="ECO:0000313" key="4">
    <source>
        <dbReference type="Proteomes" id="UP000223913"/>
    </source>
</evidence>
<dbReference type="InterPro" id="IPR026444">
    <property type="entry name" value="Secre_tail"/>
</dbReference>
<comment type="caution">
    <text evidence="3">The sequence shown here is derived from an EMBL/GenBank/DDBJ whole genome shotgun (WGS) entry which is preliminary data.</text>
</comment>
<dbReference type="Pfam" id="PF18962">
    <property type="entry name" value="Por_Secre_tail"/>
    <property type="match status" value="1"/>
</dbReference>
<reference evidence="3 4" key="1">
    <citation type="submission" date="2017-10" db="EMBL/GenBank/DDBJ databases">
        <title>The draft genome sequence of Lewinella nigricans NBRC 102662.</title>
        <authorList>
            <person name="Wang K."/>
        </authorList>
    </citation>
    <scope>NUCLEOTIDE SEQUENCE [LARGE SCALE GENOMIC DNA]</scope>
    <source>
        <strain evidence="3 4">NBRC 102662</strain>
    </source>
</reference>
<dbReference type="NCBIfam" id="TIGR04183">
    <property type="entry name" value="Por_Secre_tail"/>
    <property type="match status" value="1"/>
</dbReference>
<feature type="chain" id="PRO_5013130250" description="Secretion system C-terminal sorting domain-containing protein" evidence="1">
    <location>
        <begin position="21"/>
        <end position="1280"/>
    </location>
</feature>
<feature type="domain" description="Secretion system C-terminal sorting" evidence="2">
    <location>
        <begin position="1201"/>
        <end position="1278"/>
    </location>
</feature>
<evidence type="ECO:0000313" key="3">
    <source>
        <dbReference type="EMBL" id="PHN03466.1"/>
    </source>
</evidence>
<dbReference type="AlphaFoldDB" id="A0A2D0N504"/>
<gene>
    <name evidence="3" type="ORF">CRP01_26035</name>
</gene>
<accession>A0A2D0N504</accession>
<protein>
    <recommendedName>
        <fullName evidence="2">Secretion system C-terminal sorting domain-containing protein</fullName>
    </recommendedName>
</protein>
<name>A0A2D0N504_FLAN2</name>
<sequence>MKQFLFFVLCILYTPFLLQAADYFWVGGTGDWSDTGHWATSSGGSTFHASPPGAGDNVYFDAKSFPASNPVVTVDGSPSSCRSMIWTGAGNKPTLIIGTTAQLDIYGDLLLIPGMTLTFAQPTSSRIRMQGNGTGYGITTAGHDLVNFRFEGSGEWTLQDDLTSTSEIIISGGTFISDGFTISAYSLLINGSGIKFDLSNSQVDLTILRIISLTSATLNNSVMTANSVTIFPSGINFNSLELIGSTPGLSGSGLSFATLLLSGTTRTSVTGNHSVQTTLTATQPGSVVEFGSSSTLTLNGSMQSMGSSCSNQITWRSSSSGNAFTIAKSSGSVTIENAILRDVHAAGGATFTANNSIDLGNTGGWLFSSVAPQTYYWIADWGGNWSDGANWSTTSGGMASGCVPSPVDNVVFDDNSFNSTLLLNPVVTVDGNLQQARSMTWEPDVDRNPILRIPALTQLEIYGDLRLTAAVSIDFQSNTSSQIYMKANEAVMIETAGKDLKNFRIDGPEGSFLLLDALTSSYELFLTNGELDLNDFDLQARDLLISNGVLDMSNSDVTATAQFRVNNIASLFAANSTLTTQTLQSFESSLVFGDVIISGTGGLLSGFDLTFDDLTILSSGLTQITGGHTVNGTLSLSNSGGEISFQSGTVTRIADLASSGADCGGQISLRSSTGGSRFTFDFTGPSLPLPADNTNLIIQDSEVLNGPIEVNASIDQGNNSGWTINAAAGKQLFWIGGSGDWDDPAHWSLTSNGGSAGCIPSVSDDVLFDANSFSAAAQEVRVPTGNHHCRNMEWISTGPDAIAYQPTLRLGILANLYVHGSLQLATAAQMSYTVDALSSSKLYVAARTPGHSITSGGLDLINFRMDGAGGEWTLLDDLTASFECFLTSGTLHTDGFDLSGGQFVMSAINTGLNLSDSRIEMTSMILNSTNVDAGTSLLRTTSLNAPGSGLALYDLQLIGTDPSLSTFNLSVQNLQLAGSNQNTVSGNVLVQGDFEMDYPGSTVILGSAYTLEVGGDILNSALPGNRINIRSSTPGSPALLRKTSGNVCLEYLNIRDSNAGGGAKFGVVNSTDEGNNSGWIFSAEASCEIFLPVECMDFRADVREDSGVQLEWTTASERLNRGFRLQRSLFDGPFETIAWIDGSGNTDQLRSYTFFDDQLPPASGGTIYYRLLQIDEDGTLNQACDLVSIEHSPAPFSTLQVYPNPATHSFTLDWQQTSDGPITITVFDALGRVWKSYVLDREAGRQSRTQTVDNWPTGYYGIQLQFPDGRVQSRRLVIAR</sequence>
<dbReference type="EMBL" id="PDUD01000031">
    <property type="protein sequence ID" value="PHN03466.1"/>
    <property type="molecule type" value="Genomic_DNA"/>
</dbReference>
<organism evidence="3 4">
    <name type="scientific">Flavilitoribacter nigricans (strain ATCC 23147 / DSM 23189 / NBRC 102662 / NCIMB 1420 / SS-2)</name>
    <name type="common">Lewinella nigricans</name>
    <dbReference type="NCBI Taxonomy" id="1122177"/>
    <lineage>
        <taxon>Bacteria</taxon>
        <taxon>Pseudomonadati</taxon>
        <taxon>Bacteroidota</taxon>
        <taxon>Saprospiria</taxon>
        <taxon>Saprospirales</taxon>
        <taxon>Lewinellaceae</taxon>
        <taxon>Flavilitoribacter</taxon>
    </lineage>
</organism>
<feature type="signal peptide" evidence="1">
    <location>
        <begin position="1"/>
        <end position="20"/>
    </location>
</feature>
<dbReference type="RefSeq" id="WP_099153049.1">
    <property type="nucleotide sequence ID" value="NZ_PDUD01000031.1"/>
</dbReference>
<keyword evidence="4" id="KW-1185">Reference proteome</keyword>
<evidence type="ECO:0000256" key="1">
    <source>
        <dbReference type="SAM" id="SignalP"/>
    </source>
</evidence>